<sequence length="40" mass="4291">KDQNVEPVADDLASLVLDAKVEEEGFARSGVNPFLFPSGE</sequence>
<dbReference type="Proteomes" id="UP000226420">
    <property type="component" value="Unassembled WGS sequence"/>
</dbReference>
<dbReference type="InterPro" id="IPR056796">
    <property type="entry name" value="FdhE_C"/>
</dbReference>
<feature type="domain" description="FdhE C-terminal" evidence="1">
    <location>
        <begin position="1"/>
        <end position="35"/>
    </location>
</feature>
<gene>
    <name evidence="2" type="ORF">SAMN02745723_11025</name>
</gene>
<dbReference type="Pfam" id="PF24860">
    <property type="entry name" value="FdhE_C"/>
    <property type="match status" value="1"/>
</dbReference>
<evidence type="ECO:0000313" key="3">
    <source>
        <dbReference type="Proteomes" id="UP000226420"/>
    </source>
</evidence>
<name>A0AAJ4WCG3_9GAMM</name>
<dbReference type="Gene3D" id="3.90.1670.10">
    <property type="entry name" value="FdhE-like domain"/>
    <property type="match status" value="1"/>
</dbReference>
<dbReference type="SUPFAM" id="SSF144020">
    <property type="entry name" value="FdhE-like"/>
    <property type="match status" value="1"/>
</dbReference>
<evidence type="ECO:0000313" key="2">
    <source>
        <dbReference type="EMBL" id="SFD20787.1"/>
    </source>
</evidence>
<protein>
    <submittedName>
        <fullName evidence="2">Formate dehydrogenase formation protein</fullName>
    </submittedName>
</protein>
<comment type="caution">
    <text evidence="2">The sequence shown here is derived from an EMBL/GenBank/DDBJ whole genome shotgun (WGS) entry which is preliminary data.</text>
</comment>
<organism evidence="2 3">
    <name type="scientific">Pragia fontium DSM 5563 = ATCC 49100</name>
    <dbReference type="NCBI Taxonomy" id="1122977"/>
    <lineage>
        <taxon>Bacteria</taxon>
        <taxon>Pseudomonadati</taxon>
        <taxon>Pseudomonadota</taxon>
        <taxon>Gammaproteobacteria</taxon>
        <taxon>Enterobacterales</taxon>
        <taxon>Budviciaceae</taxon>
        <taxon>Pragia</taxon>
    </lineage>
</organism>
<dbReference type="InterPro" id="IPR024064">
    <property type="entry name" value="FdhE-like_sf"/>
</dbReference>
<reference evidence="2 3" key="1">
    <citation type="submission" date="2016-10" db="EMBL/GenBank/DDBJ databases">
        <authorList>
            <person name="Varghese N."/>
            <person name="Submissions S."/>
        </authorList>
    </citation>
    <scope>NUCLEOTIDE SEQUENCE [LARGE SCALE GENOMIC DNA]</scope>
    <source>
        <strain evidence="2 3">DSM 5563</strain>
    </source>
</reference>
<dbReference type="EMBL" id="FOLW01000010">
    <property type="protein sequence ID" value="SFD20787.1"/>
    <property type="molecule type" value="Genomic_DNA"/>
</dbReference>
<evidence type="ECO:0000259" key="1">
    <source>
        <dbReference type="Pfam" id="PF24860"/>
    </source>
</evidence>
<feature type="non-terminal residue" evidence="2">
    <location>
        <position position="1"/>
    </location>
</feature>
<proteinExistence type="predicted"/>
<accession>A0AAJ4WCG3</accession>
<dbReference type="AlphaFoldDB" id="A0AAJ4WCG3"/>